<protein>
    <submittedName>
        <fullName evidence="1">Uncharacterized protein</fullName>
    </submittedName>
</protein>
<keyword evidence="2" id="KW-1185">Reference proteome</keyword>
<evidence type="ECO:0000313" key="2">
    <source>
        <dbReference type="Proteomes" id="UP000620124"/>
    </source>
</evidence>
<organism evidence="1 2">
    <name type="scientific">Mycena venus</name>
    <dbReference type="NCBI Taxonomy" id="2733690"/>
    <lineage>
        <taxon>Eukaryota</taxon>
        <taxon>Fungi</taxon>
        <taxon>Dikarya</taxon>
        <taxon>Basidiomycota</taxon>
        <taxon>Agaricomycotina</taxon>
        <taxon>Agaricomycetes</taxon>
        <taxon>Agaricomycetidae</taxon>
        <taxon>Agaricales</taxon>
        <taxon>Marasmiineae</taxon>
        <taxon>Mycenaceae</taxon>
        <taxon>Mycena</taxon>
    </lineage>
</organism>
<dbReference type="EMBL" id="JACAZI010000035">
    <property type="protein sequence ID" value="KAF7328580.1"/>
    <property type="molecule type" value="Genomic_DNA"/>
</dbReference>
<name>A0A8H6TZX4_9AGAR</name>
<dbReference type="OrthoDB" id="10456286at2759"/>
<dbReference type="AlphaFoldDB" id="A0A8H6TZX4"/>
<dbReference type="Proteomes" id="UP000620124">
    <property type="component" value="Unassembled WGS sequence"/>
</dbReference>
<sequence length="126" mass="14507">MSHTKGQLVAIWSDNKTQWAKYDTAEIQKLQGCYPQIAGHWVYIYKEKGARRIFLGPEGRIAPAQGAITLAYDPRKQKYVYARYDGPKQEQAQATTGNYLMTTGHYVSFYKHHKLKQFLVKSIYSA</sequence>
<accession>A0A8H6TZX4</accession>
<proteinExistence type="predicted"/>
<gene>
    <name evidence="1" type="ORF">MVEN_02546100</name>
</gene>
<reference evidence="1" key="1">
    <citation type="submission" date="2020-05" db="EMBL/GenBank/DDBJ databases">
        <title>Mycena genomes resolve the evolution of fungal bioluminescence.</title>
        <authorList>
            <person name="Tsai I.J."/>
        </authorList>
    </citation>
    <scope>NUCLEOTIDE SEQUENCE</scope>
    <source>
        <strain evidence="1">CCC161011</strain>
    </source>
</reference>
<comment type="caution">
    <text evidence="1">The sequence shown here is derived from an EMBL/GenBank/DDBJ whole genome shotgun (WGS) entry which is preliminary data.</text>
</comment>
<evidence type="ECO:0000313" key="1">
    <source>
        <dbReference type="EMBL" id="KAF7328580.1"/>
    </source>
</evidence>